<evidence type="ECO:0000259" key="1">
    <source>
        <dbReference type="Pfam" id="PF04606"/>
    </source>
</evidence>
<dbReference type="InterPro" id="IPR007684">
    <property type="entry name" value="Znf_Ogr/Delta"/>
</dbReference>
<evidence type="ECO:0000313" key="3">
    <source>
        <dbReference type="Proteomes" id="UP000007844"/>
    </source>
</evidence>
<dbReference type="AlphaFoldDB" id="F3Z2S2"/>
<dbReference type="EMBL" id="CP003221">
    <property type="protein sequence ID" value="EGJ50239.1"/>
    <property type="molecule type" value="Genomic_DNA"/>
</dbReference>
<feature type="domain" description="Zinc finger Ogr/Delta-type" evidence="1">
    <location>
        <begin position="30"/>
        <end position="61"/>
    </location>
</feature>
<dbReference type="KEGG" id="daf:Desaf_1910"/>
<dbReference type="STRING" id="690850.Desaf_1910"/>
<sequence>MKKQVLVLVADAKAKAEAGVDYSPRLGALCPLCGNKMRIGNSPKWRDGVKERYHKCENTACLICAMGLSVKSVQVDNGVRQTQEVASV</sequence>
<dbReference type="Pfam" id="PF04606">
    <property type="entry name" value="Ogr_Delta"/>
    <property type="match status" value="1"/>
</dbReference>
<dbReference type="HOGENOM" id="CLU_189780_0_0_7"/>
<dbReference type="eggNOG" id="ENOG5032ESC">
    <property type="taxonomic scope" value="Bacteria"/>
</dbReference>
<accession>F3Z2S2</accession>
<evidence type="ECO:0000313" key="2">
    <source>
        <dbReference type="EMBL" id="EGJ50239.1"/>
    </source>
</evidence>
<organism evidence="2 3">
    <name type="scientific">Desulfocurvibacter africanus subsp. africanus str. Walvis Bay</name>
    <dbReference type="NCBI Taxonomy" id="690850"/>
    <lineage>
        <taxon>Bacteria</taxon>
        <taxon>Pseudomonadati</taxon>
        <taxon>Thermodesulfobacteriota</taxon>
        <taxon>Desulfovibrionia</taxon>
        <taxon>Desulfovibrionales</taxon>
        <taxon>Desulfovibrionaceae</taxon>
        <taxon>Desulfocurvibacter</taxon>
    </lineage>
</organism>
<protein>
    <submittedName>
        <fullName evidence="2">Transcriptional activator Ogr/delta</fullName>
    </submittedName>
</protein>
<name>F3Z2S2_DESAF</name>
<keyword evidence="3" id="KW-1185">Reference proteome</keyword>
<reference evidence="2 3" key="1">
    <citation type="journal article" date="2011" name="J. Bacteriol.">
        <title>Genome sequence of the mercury-methylating and pleomorphic Desulfovibrio africanus Strain Walvis Bay.</title>
        <authorList>
            <person name="Brown S.D."/>
            <person name="Wall J.D."/>
            <person name="Kucken A.M."/>
            <person name="Gilmour C.C."/>
            <person name="Podar M."/>
            <person name="Brandt C.C."/>
            <person name="Teshima H."/>
            <person name="Detter J.C."/>
            <person name="Han C.S."/>
            <person name="Land M.L."/>
            <person name="Lucas S."/>
            <person name="Han J."/>
            <person name="Pennacchio L."/>
            <person name="Nolan M."/>
            <person name="Pitluck S."/>
            <person name="Woyke T."/>
            <person name="Goodwin L."/>
            <person name="Palumbo A.V."/>
            <person name="Elias D.A."/>
        </authorList>
    </citation>
    <scope>NUCLEOTIDE SEQUENCE [LARGE SCALE GENOMIC DNA]</scope>
    <source>
        <strain evidence="2 3">Walvis Bay</strain>
    </source>
</reference>
<gene>
    <name evidence="2" type="ORF">Desaf_1910</name>
</gene>
<dbReference type="RefSeq" id="WP_014259991.1">
    <property type="nucleotide sequence ID" value="NC_016629.1"/>
</dbReference>
<dbReference type="Proteomes" id="UP000007844">
    <property type="component" value="Chromosome"/>
</dbReference>
<proteinExistence type="predicted"/>